<accession>A0A2W5ENL5</accession>
<reference evidence="1 2" key="1">
    <citation type="submission" date="2017-11" db="EMBL/GenBank/DDBJ databases">
        <title>Infants hospitalized years apart are colonized by the same room-sourced microbial strains.</title>
        <authorList>
            <person name="Brooks B."/>
            <person name="Olm M.R."/>
            <person name="Firek B.A."/>
            <person name="Baker R."/>
            <person name="Thomas B.C."/>
            <person name="Morowitz M.J."/>
            <person name="Banfield J.F."/>
        </authorList>
    </citation>
    <scope>NUCLEOTIDE SEQUENCE [LARGE SCALE GENOMIC DNA]</scope>
    <source>
        <strain evidence="1">S2_009_000_R2_76</strain>
    </source>
</reference>
<proteinExistence type="predicted"/>
<protein>
    <submittedName>
        <fullName evidence="1">Uncharacterized protein</fullName>
    </submittedName>
</protein>
<sequence length="71" mass="8445">MFIANSYHIYVNVCKFEKGFHLSIKTFDSIINFYDHEKQIINPKFFSLSSPSLTFSKKNIDELIRKLKKIK</sequence>
<name>A0A2W5ENL5_9SPHI</name>
<gene>
    <name evidence="1" type="ORF">DI598_15640</name>
</gene>
<evidence type="ECO:0000313" key="2">
    <source>
        <dbReference type="Proteomes" id="UP000249645"/>
    </source>
</evidence>
<organism evidence="1 2">
    <name type="scientific">Pseudopedobacter saltans</name>
    <dbReference type="NCBI Taxonomy" id="151895"/>
    <lineage>
        <taxon>Bacteria</taxon>
        <taxon>Pseudomonadati</taxon>
        <taxon>Bacteroidota</taxon>
        <taxon>Sphingobacteriia</taxon>
        <taxon>Sphingobacteriales</taxon>
        <taxon>Sphingobacteriaceae</taxon>
        <taxon>Pseudopedobacter</taxon>
    </lineage>
</organism>
<dbReference type="AlphaFoldDB" id="A0A2W5ENL5"/>
<evidence type="ECO:0000313" key="1">
    <source>
        <dbReference type="EMBL" id="PZP43554.1"/>
    </source>
</evidence>
<dbReference type="Proteomes" id="UP000249645">
    <property type="component" value="Unassembled WGS sequence"/>
</dbReference>
<dbReference type="EMBL" id="QFOI01000366">
    <property type="protein sequence ID" value="PZP43554.1"/>
    <property type="molecule type" value="Genomic_DNA"/>
</dbReference>
<comment type="caution">
    <text evidence="1">The sequence shown here is derived from an EMBL/GenBank/DDBJ whole genome shotgun (WGS) entry which is preliminary data.</text>
</comment>